<dbReference type="EMBL" id="LWDD02000009">
    <property type="protein sequence ID" value="KAE8265554.1"/>
    <property type="molecule type" value="Genomic_DNA"/>
</dbReference>
<dbReference type="AlphaFoldDB" id="A0A8T8TSZ3"/>
<dbReference type="Proteomes" id="UP000077671">
    <property type="component" value="Unassembled WGS sequence"/>
</dbReference>
<gene>
    <name evidence="2" type="ORF">A4X03_0g189</name>
</gene>
<evidence type="ECO:0000313" key="2">
    <source>
        <dbReference type="EMBL" id="KAE8265554.1"/>
    </source>
</evidence>
<organism evidence="2 3">
    <name type="scientific">Tilletia caries</name>
    <name type="common">wheat bunt fungus</name>
    <dbReference type="NCBI Taxonomy" id="13290"/>
    <lineage>
        <taxon>Eukaryota</taxon>
        <taxon>Fungi</taxon>
        <taxon>Dikarya</taxon>
        <taxon>Basidiomycota</taxon>
        <taxon>Ustilaginomycotina</taxon>
        <taxon>Exobasidiomycetes</taxon>
        <taxon>Tilletiales</taxon>
        <taxon>Tilletiaceae</taxon>
        <taxon>Tilletia</taxon>
    </lineage>
</organism>
<evidence type="ECO:0000256" key="1">
    <source>
        <dbReference type="SAM" id="MobiDB-lite"/>
    </source>
</evidence>
<reference evidence="2" key="1">
    <citation type="submission" date="2016-04" db="EMBL/GenBank/DDBJ databases">
        <authorList>
            <person name="Nguyen H.D."/>
            <person name="Kesanakurti P."/>
            <person name="Cullis J."/>
            <person name="Levesque C.A."/>
            <person name="Hambleton S."/>
        </authorList>
    </citation>
    <scope>NUCLEOTIDE SEQUENCE</scope>
    <source>
        <strain evidence="2">DAOMC 238032</strain>
    </source>
</reference>
<evidence type="ECO:0000313" key="3">
    <source>
        <dbReference type="Proteomes" id="UP000077671"/>
    </source>
</evidence>
<feature type="region of interest" description="Disordered" evidence="1">
    <location>
        <begin position="36"/>
        <end position="64"/>
    </location>
</feature>
<feature type="region of interest" description="Disordered" evidence="1">
    <location>
        <begin position="184"/>
        <end position="219"/>
    </location>
</feature>
<name>A0A8T8TSZ3_9BASI</name>
<feature type="compositionally biased region" description="Basic and acidic residues" evidence="1">
    <location>
        <begin position="205"/>
        <end position="215"/>
    </location>
</feature>
<evidence type="ECO:0008006" key="4">
    <source>
        <dbReference type="Google" id="ProtNLM"/>
    </source>
</evidence>
<sequence>SVDITQLTLSLRSRLTSEVSHALNTLQILSSGNGFVVAQPAPPPPPLRNPHYPPHHHQHQQHGQQVVDFELDLGRCGDLVDELVELLGECAEFAPEGSYPQRRTGADVRNGGAGPSSSSSSSSSLMPNGLAAGAPADHHPENGASSSRQERRRDREGGGTGRGETICSHADWIEAAREHEFAMKEWKRRRRSSSGEDDDVPSLDADPRIGGRRLPDGSLPCTTTVSSALEWEARADRAVSLTFTILNIFQNFSTMEVNQVFLARHALFLDRLAGLTRADEGRIEGWKGARRAAGFGRVGEEEEGVGEMNGGVNGRSGAVGDDSQSSMDVDDDVSGRPRGRGLEKTPTDAAHLNKTHPEPPPTTIFTPAELLRIRKEVLYIITNITSGPDPPHILVTRPASTIQALFDLMNLFIADAAHFEDVALAQTEPILGPLNPDAVHLVVQMGISEAIAVAAARSSRRVPQFADLALEAFSRIAQPDEHRALLGRHVSAGSLVRLGTGLVTLLPVSELDFGALQAEARLAFVERTALSLFNLACACPRAVKKSWLDAQPGTLGILWRLVRRLSGAHPTFNTNPFNVLVGRIVETMMILGDVDDRFGAAGLLGISSDGVGAVSLPGGPSLGMMMRGRGFGRGGGGAGRDHDFNLDDDDGLNINSNIPHLSLLSSPRLLSAALGKATSSAERASKNYAGARLGRRDREGPCLMGLEQEVAQVCSLPGMEDWIITNLLSMTGPGGL</sequence>
<protein>
    <recommendedName>
        <fullName evidence="4">SWI/SNF-like complex subunit BAF250 C-terminal domain-containing protein</fullName>
    </recommendedName>
</protein>
<feature type="region of interest" description="Disordered" evidence="1">
    <location>
        <begin position="301"/>
        <end position="364"/>
    </location>
</feature>
<feature type="compositionally biased region" description="Pro residues" evidence="1">
    <location>
        <begin position="40"/>
        <end position="52"/>
    </location>
</feature>
<reference evidence="2" key="2">
    <citation type="journal article" date="2019" name="IMA Fungus">
        <title>Genome sequencing and comparison of five Tilletia species to identify candidate genes for the detection of regulated species infecting wheat.</title>
        <authorList>
            <person name="Nguyen H.D.T."/>
            <person name="Sultana T."/>
            <person name="Kesanakurti P."/>
            <person name="Hambleton S."/>
        </authorList>
    </citation>
    <scope>NUCLEOTIDE SEQUENCE</scope>
    <source>
        <strain evidence="2">DAOMC 238032</strain>
    </source>
</reference>
<feature type="region of interest" description="Disordered" evidence="1">
    <location>
        <begin position="96"/>
        <end position="167"/>
    </location>
</feature>
<feature type="non-terminal residue" evidence="2">
    <location>
        <position position="1"/>
    </location>
</feature>
<proteinExistence type="predicted"/>
<comment type="caution">
    <text evidence="2">The sequence shown here is derived from an EMBL/GenBank/DDBJ whole genome shotgun (WGS) entry which is preliminary data.</text>
</comment>
<accession>A0A8T8TSZ3</accession>
<feature type="compositionally biased region" description="Basic and acidic residues" evidence="1">
    <location>
        <begin position="148"/>
        <end position="157"/>
    </location>
</feature>